<evidence type="ECO:0000313" key="2">
    <source>
        <dbReference type="EMBL" id="KAA1375984.1"/>
    </source>
</evidence>
<evidence type="ECO:0000259" key="1">
    <source>
        <dbReference type="Pfam" id="PF14355"/>
    </source>
</evidence>
<evidence type="ECO:0000313" key="3">
    <source>
        <dbReference type="Proteomes" id="UP001515100"/>
    </source>
</evidence>
<keyword evidence="3" id="KW-1185">Reference proteome</keyword>
<name>A0A641AM29_9ACTN</name>
<sequence>MSDSEKLPQRIVKLATNMFARDTGFSGPEIHDIFADYTDELGPYAGWGGGGASRRQLFEQGLLSMTLDDQRRFLLDMCTYDGYSKYSMPSDEDIAKLRGMLLSGTTPGAMSVSDRLDELEDWEAVARSWTAALDKVVSDPEGAITATRTTLESVCKHICEERSEPYEDGWDLSRLYKAAARSMDIAPDQHSEQIIKQILSGVVTVVDGLAGMRNRLSDAHGRGKVSSRPAPRHAKLAANAGFAIAGFLIDSHVEKPKRNE</sequence>
<dbReference type="RefSeq" id="WP_129183581.1">
    <property type="nucleotide sequence ID" value="NZ_JAGIOG010000001.1"/>
</dbReference>
<dbReference type="AlphaFoldDB" id="A0A641AM29"/>
<protein>
    <submittedName>
        <fullName evidence="2">Abortive infection family protein</fullName>
    </submittedName>
</protein>
<reference evidence="2" key="1">
    <citation type="submission" date="2019-09" db="EMBL/GenBank/DDBJ databases">
        <authorList>
            <person name="Li J."/>
        </authorList>
    </citation>
    <scope>NUCLEOTIDE SEQUENCE [LARGE SCALE GENOMIC DNA]</scope>
    <source>
        <strain evidence="2">NRBC 14897</strain>
    </source>
</reference>
<comment type="caution">
    <text evidence="2">The sequence shown here is derived from an EMBL/GenBank/DDBJ whole genome shotgun (WGS) entry which is preliminary data.</text>
</comment>
<dbReference type="OrthoDB" id="7021751at2"/>
<dbReference type="EMBL" id="SDPP02000003">
    <property type="protein sequence ID" value="KAA1375984.1"/>
    <property type="molecule type" value="Genomic_DNA"/>
</dbReference>
<organism evidence="2 3">
    <name type="scientific">Aeromicrobium fastidiosum</name>
    <dbReference type="NCBI Taxonomy" id="52699"/>
    <lineage>
        <taxon>Bacteria</taxon>
        <taxon>Bacillati</taxon>
        <taxon>Actinomycetota</taxon>
        <taxon>Actinomycetes</taxon>
        <taxon>Propionibacteriales</taxon>
        <taxon>Nocardioidaceae</taxon>
        <taxon>Aeromicrobium</taxon>
    </lineage>
</organism>
<dbReference type="InterPro" id="IPR026001">
    <property type="entry name" value="Abi-like_C"/>
</dbReference>
<accession>A0A641AM29</accession>
<gene>
    <name evidence="2" type="ORF">ESP62_011010</name>
</gene>
<dbReference type="Proteomes" id="UP001515100">
    <property type="component" value="Unassembled WGS sequence"/>
</dbReference>
<proteinExistence type="predicted"/>
<dbReference type="Pfam" id="PF14355">
    <property type="entry name" value="Abi_C"/>
    <property type="match status" value="1"/>
</dbReference>
<feature type="domain" description="Abortive infection protein-like C-terminal" evidence="1">
    <location>
        <begin position="174"/>
        <end position="250"/>
    </location>
</feature>